<protein>
    <submittedName>
        <fullName evidence="10">ABC transporter permease</fullName>
    </submittedName>
</protein>
<sequence>MSVLAPARAGAPAPVPEARRRGRRPSTMGGTLAVHGLLLLFALLAIAPVLLIVLNSFKTTPAIFADPFGLPDRETFSVAGYERVFERGNFAANYRNSLVVTVGTTALTLVLSTLAAFALVEYKVRLAPVLAAFFTIGIMLPIRLGTVPILKLVVSWRLMDTLTALVLVYTAMSVPLAVALMMTYFRAVPTDLKDAGRIDGAGELRTLRLTLPLVRPGLAAVASVTMLPVWNDLWFPLILAPSPEHQTVTLGVQQFVGQFLNDYPALLAALTLGAVPLIVLFTVFSRQFIQGLSQGIGR</sequence>
<dbReference type="AlphaFoldDB" id="A0A6V8KHM9"/>
<dbReference type="SUPFAM" id="SSF161098">
    <property type="entry name" value="MetI-like"/>
    <property type="match status" value="1"/>
</dbReference>
<feature type="transmembrane region" description="Helical" evidence="7">
    <location>
        <begin position="98"/>
        <end position="119"/>
    </location>
</feature>
<evidence type="ECO:0000256" key="2">
    <source>
        <dbReference type="ARBA" id="ARBA00022448"/>
    </source>
</evidence>
<dbReference type="InterPro" id="IPR035906">
    <property type="entry name" value="MetI-like_sf"/>
</dbReference>
<dbReference type="Gene3D" id="1.10.3720.10">
    <property type="entry name" value="MetI-like"/>
    <property type="match status" value="1"/>
</dbReference>
<keyword evidence="3" id="KW-1003">Cell membrane</keyword>
<reference evidence="10 11" key="2">
    <citation type="submission" date="2020-03" db="EMBL/GenBank/DDBJ databases">
        <authorList>
            <person name="Ichikawa N."/>
            <person name="Kimura A."/>
            <person name="Kitahashi Y."/>
            <person name="Uohara A."/>
        </authorList>
    </citation>
    <scope>NUCLEOTIDE SEQUENCE [LARGE SCALE GENOMIC DNA]</scope>
    <source>
        <strain evidence="10 11">NBRC 108639</strain>
    </source>
</reference>
<keyword evidence="6 7" id="KW-0472">Membrane</keyword>
<evidence type="ECO:0000313" key="10">
    <source>
        <dbReference type="EMBL" id="GFJ81609.1"/>
    </source>
</evidence>
<feature type="transmembrane region" description="Helical" evidence="7">
    <location>
        <begin position="126"/>
        <end position="144"/>
    </location>
</feature>
<dbReference type="GO" id="GO:0005886">
    <property type="term" value="C:plasma membrane"/>
    <property type="evidence" value="ECO:0007669"/>
    <property type="project" value="UniProtKB-SubCell"/>
</dbReference>
<evidence type="ECO:0000313" key="11">
    <source>
        <dbReference type="Proteomes" id="UP000482800"/>
    </source>
</evidence>
<proteinExistence type="inferred from homology"/>
<keyword evidence="11" id="KW-1185">Reference proteome</keyword>
<evidence type="ECO:0000256" key="5">
    <source>
        <dbReference type="ARBA" id="ARBA00022989"/>
    </source>
</evidence>
<dbReference type="EMBL" id="BLPF01000002">
    <property type="protein sequence ID" value="GFJ81609.1"/>
    <property type="molecule type" value="Genomic_DNA"/>
</dbReference>
<name>A0A6V8KHM9_9ACTN</name>
<feature type="compositionally biased region" description="Low complexity" evidence="8">
    <location>
        <begin position="1"/>
        <end position="12"/>
    </location>
</feature>
<accession>A0A6V8KHM9</accession>
<evidence type="ECO:0000256" key="3">
    <source>
        <dbReference type="ARBA" id="ARBA00022475"/>
    </source>
</evidence>
<comment type="subcellular location">
    <subcellularLocation>
        <location evidence="1 7">Cell membrane</location>
        <topology evidence="1 7">Multi-pass membrane protein</topology>
    </subcellularLocation>
</comment>
<keyword evidence="5 7" id="KW-1133">Transmembrane helix</keyword>
<evidence type="ECO:0000256" key="7">
    <source>
        <dbReference type="RuleBase" id="RU363032"/>
    </source>
</evidence>
<comment type="caution">
    <text evidence="10">The sequence shown here is derived from an EMBL/GenBank/DDBJ whole genome shotgun (WGS) entry which is preliminary data.</text>
</comment>
<evidence type="ECO:0000259" key="9">
    <source>
        <dbReference type="PROSITE" id="PS50928"/>
    </source>
</evidence>
<reference evidence="10 11" key="1">
    <citation type="submission" date="2020-03" db="EMBL/GenBank/DDBJ databases">
        <title>Whole genome shotgun sequence of Phytohabitans houttuyneae NBRC 108639.</title>
        <authorList>
            <person name="Komaki H."/>
            <person name="Tamura T."/>
        </authorList>
    </citation>
    <scope>NUCLEOTIDE SEQUENCE [LARGE SCALE GENOMIC DNA]</scope>
    <source>
        <strain evidence="10 11">NBRC 108639</strain>
    </source>
</reference>
<dbReference type="InterPro" id="IPR000515">
    <property type="entry name" value="MetI-like"/>
</dbReference>
<evidence type="ECO:0000256" key="4">
    <source>
        <dbReference type="ARBA" id="ARBA00022692"/>
    </source>
</evidence>
<dbReference type="PROSITE" id="PS50928">
    <property type="entry name" value="ABC_TM1"/>
    <property type="match status" value="1"/>
</dbReference>
<feature type="transmembrane region" description="Helical" evidence="7">
    <location>
        <begin position="164"/>
        <end position="185"/>
    </location>
</feature>
<gene>
    <name evidence="10" type="ORF">Phou_057890</name>
</gene>
<feature type="transmembrane region" description="Helical" evidence="7">
    <location>
        <begin position="29"/>
        <end position="54"/>
    </location>
</feature>
<dbReference type="PANTHER" id="PTHR43744">
    <property type="entry name" value="ABC TRANSPORTER PERMEASE PROTEIN MG189-RELATED-RELATED"/>
    <property type="match status" value="1"/>
</dbReference>
<dbReference type="Pfam" id="PF00528">
    <property type="entry name" value="BPD_transp_1"/>
    <property type="match status" value="1"/>
</dbReference>
<evidence type="ECO:0000256" key="1">
    <source>
        <dbReference type="ARBA" id="ARBA00004651"/>
    </source>
</evidence>
<dbReference type="Proteomes" id="UP000482800">
    <property type="component" value="Unassembled WGS sequence"/>
</dbReference>
<dbReference type="PANTHER" id="PTHR43744:SF12">
    <property type="entry name" value="ABC TRANSPORTER PERMEASE PROTEIN MG189-RELATED"/>
    <property type="match status" value="1"/>
</dbReference>
<feature type="transmembrane region" description="Helical" evidence="7">
    <location>
        <begin position="263"/>
        <end position="284"/>
    </location>
</feature>
<evidence type="ECO:0000256" key="6">
    <source>
        <dbReference type="ARBA" id="ARBA00023136"/>
    </source>
</evidence>
<keyword evidence="2 7" id="KW-0813">Transport</keyword>
<comment type="similarity">
    <text evidence="7">Belongs to the binding-protein-dependent transport system permease family.</text>
</comment>
<keyword evidence="4 7" id="KW-0812">Transmembrane</keyword>
<dbReference type="RefSeq" id="WP_218579226.1">
    <property type="nucleotide sequence ID" value="NZ_BAABGO010000031.1"/>
</dbReference>
<feature type="domain" description="ABC transmembrane type-1" evidence="9">
    <location>
        <begin position="94"/>
        <end position="284"/>
    </location>
</feature>
<evidence type="ECO:0000256" key="8">
    <source>
        <dbReference type="SAM" id="MobiDB-lite"/>
    </source>
</evidence>
<dbReference type="GO" id="GO:0055085">
    <property type="term" value="P:transmembrane transport"/>
    <property type="evidence" value="ECO:0007669"/>
    <property type="project" value="InterPro"/>
</dbReference>
<organism evidence="10 11">
    <name type="scientific">Phytohabitans houttuyneae</name>
    <dbReference type="NCBI Taxonomy" id="1076126"/>
    <lineage>
        <taxon>Bacteria</taxon>
        <taxon>Bacillati</taxon>
        <taxon>Actinomycetota</taxon>
        <taxon>Actinomycetes</taxon>
        <taxon>Micromonosporales</taxon>
        <taxon>Micromonosporaceae</taxon>
    </lineage>
</organism>
<feature type="region of interest" description="Disordered" evidence="8">
    <location>
        <begin position="1"/>
        <end position="26"/>
    </location>
</feature>